<evidence type="ECO:0000313" key="2">
    <source>
        <dbReference type="EMBL" id="KAH6660052.1"/>
    </source>
</evidence>
<dbReference type="EMBL" id="JAGPXC010000001">
    <property type="protein sequence ID" value="KAH6660052.1"/>
    <property type="molecule type" value="Genomic_DNA"/>
</dbReference>
<evidence type="ECO:0000313" key="3">
    <source>
        <dbReference type="Proteomes" id="UP000758603"/>
    </source>
</evidence>
<proteinExistence type="predicted"/>
<organism evidence="2 3">
    <name type="scientific">Truncatella angustata</name>
    <dbReference type="NCBI Taxonomy" id="152316"/>
    <lineage>
        <taxon>Eukaryota</taxon>
        <taxon>Fungi</taxon>
        <taxon>Dikarya</taxon>
        <taxon>Ascomycota</taxon>
        <taxon>Pezizomycotina</taxon>
        <taxon>Sordariomycetes</taxon>
        <taxon>Xylariomycetidae</taxon>
        <taxon>Amphisphaeriales</taxon>
        <taxon>Sporocadaceae</taxon>
        <taxon>Truncatella</taxon>
    </lineage>
</organism>
<dbReference type="RefSeq" id="XP_045964183.1">
    <property type="nucleotide sequence ID" value="XM_046101404.1"/>
</dbReference>
<sequence length="1108" mass="122815">MALYGTNHSGMLRGDPPSFSAPHPDNAASIRITSPWDLKADLSEALNTIEAPGSFAFFAAIQPDVLPQIVVKDVGTICLPLDIVQAQLLETKIHQISNTQSASAANSPRGHWRLNTDGFSIKNSVEWDTFLEQTVVPHVAQELGVSEPVSAKLKAVLLQGKGPAGEICSLNTDKNSKHFATLLINLPSRHVGGDIVTSHDGVKKCFGISAAKLSWVGWYEDAHHDVLPIKEGYRFALAYSLAVNTFERTPSAALIGEDSKKLQKVLETWHYEIINGCRPPAPLFFVMDHKFDGTNTSFRTLKTRDKHIVQRLRDLLSELSFDLFFADLLKIELGATKPDHTSYAYNDGRCLPGEYGHNSLSSRHKSQFCSVDELFSFEYSTKAVFSLDGKQIVSTIQIPNGDVLQSIVPFVDKPDKEEVERHPRGDLWSLKHWYNRSALVIVPTMGTYPFLLKALSDRAYGGCNDSMSYHSLSTLTEYYAGLCLYPRVSGHWLTILNQLCRQIFTHRRRTNSGAPINDQLVCSIMKVAILHDQQDLLDLCATADAPVSIHFLIWAGSEVDTGRVPYGKLRTIILSSISARKTMSGKLAAIEAFSSDVEEISDDMRSLLSLGAEAALENCGTILLHKGDAAVVFDLVNCYMDFAYLTSRLAPLLENCVSAPFMLELTKIMRQNINRNQHLRTEYLAVYKQLARTTIKVLSVQTMGPNSGPPVSFNPAGSTGGAWQRSTTHSTLPDITSNAFTKFVDYDALSQFVVGLFKMGLTSDVELLAKHLCAHATTMRPAELNRLYIPLLQDLIALLEEHKISLATPRYQQLYQTLLRAYIIRFVTKPSGLTWKHDRVPCNCLACASMNRFLENPIEASGRFTLGRARREHLRNMLDDSKADCTCKILEHSSPSTLLVTKNSQHHFNPTWIQRRLEAENNISIFNQEKLRVLLQGHYDNVTSFNKLDASDWPHYLPFNYLTPTISSFSPTTTRQRKPLAPISGNVHDELARLQDEIAKAGGTELPSSRPRPSPPTTGRAAGYTGVPLSSVMSSPRAELGYSTVQPVSSVSNTGTALTSAVRRRSSPNRRRSTTTIYTGPSRLPPVPSLAGMKRKATTVIDLTEDSD</sequence>
<name>A0A9P8UXI8_9PEZI</name>
<feature type="compositionally biased region" description="Basic residues" evidence="1">
    <location>
        <begin position="1062"/>
        <end position="1073"/>
    </location>
</feature>
<protein>
    <submittedName>
        <fullName evidence="2">Uncharacterized protein</fullName>
    </submittedName>
</protein>
<dbReference type="PANTHER" id="PTHR33099:SF7">
    <property type="entry name" value="MYND-TYPE DOMAIN-CONTAINING PROTEIN"/>
    <property type="match status" value="1"/>
</dbReference>
<dbReference type="AlphaFoldDB" id="A0A9P8UXI8"/>
<evidence type="ECO:0000256" key="1">
    <source>
        <dbReference type="SAM" id="MobiDB-lite"/>
    </source>
</evidence>
<feature type="region of interest" description="Disordered" evidence="1">
    <location>
        <begin position="1"/>
        <end position="26"/>
    </location>
</feature>
<accession>A0A9P8UXI8</accession>
<keyword evidence="3" id="KW-1185">Reference proteome</keyword>
<dbReference type="GeneID" id="70130296"/>
<dbReference type="Proteomes" id="UP000758603">
    <property type="component" value="Unassembled WGS sequence"/>
</dbReference>
<gene>
    <name evidence="2" type="ORF">BKA67DRAFT_546652</name>
</gene>
<reference evidence="2" key="1">
    <citation type="journal article" date="2021" name="Nat. Commun.">
        <title>Genetic determinants of endophytism in the Arabidopsis root mycobiome.</title>
        <authorList>
            <person name="Mesny F."/>
            <person name="Miyauchi S."/>
            <person name="Thiergart T."/>
            <person name="Pickel B."/>
            <person name="Atanasova L."/>
            <person name="Karlsson M."/>
            <person name="Huettel B."/>
            <person name="Barry K.W."/>
            <person name="Haridas S."/>
            <person name="Chen C."/>
            <person name="Bauer D."/>
            <person name="Andreopoulos W."/>
            <person name="Pangilinan J."/>
            <person name="LaButti K."/>
            <person name="Riley R."/>
            <person name="Lipzen A."/>
            <person name="Clum A."/>
            <person name="Drula E."/>
            <person name="Henrissat B."/>
            <person name="Kohler A."/>
            <person name="Grigoriev I.V."/>
            <person name="Martin F.M."/>
            <person name="Hacquard S."/>
        </authorList>
    </citation>
    <scope>NUCLEOTIDE SEQUENCE</scope>
    <source>
        <strain evidence="2">MPI-SDFR-AT-0073</strain>
    </source>
</reference>
<dbReference type="OrthoDB" id="27483at2759"/>
<feature type="compositionally biased region" description="Polar residues" evidence="1">
    <location>
        <begin position="1048"/>
        <end position="1059"/>
    </location>
</feature>
<feature type="region of interest" description="Disordered" evidence="1">
    <location>
        <begin position="1048"/>
        <end position="1108"/>
    </location>
</feature>
<comment type="caution">
    <text evidence="2">The sequence shown here is derived from an EMBL/GenBank/DDBJ whole genome shotgun (WGS) entry which is preliminary data.</text>
</comment>
<feature type="region of interest" description="Disordered" evidence="1">
    <location>
        <begin position="1001"/>
        <end position="1030"/>
    </location>
</feature>
<dbReference type="PANTHER" id="PTHR33099">
    <property type="entry name" value="FE2OG DIOXYGENASE DOMAIN-CONTAINING PROTEIN"/>
    <property type="match status" value="1"/>
</dbReference>